<feature type="region of interest" description="Disordered" evidence="9">
    <location>
        <begin position="200"/>
        <end position="219"/>
    </location>
</feature>
<dbReference type="AlphaFoldDB" id="A0A6J8A3Z3"/>
<dbReference type="Proteomes" id="UP000507470">
    <property type="component" value="Unassembled WGS sequence"/>
</dbReference>
<comment type="similarity">
    <text evidence="3">Belongs to the class I-like SAM-binding methyltransferase superfamily. TPMT family.</text>
</comment>
<gene>
    <name evidence="10" type="ORF">MCOR_3420</name>
</gene>
<evidence type="ECO:0000256" key="4">
    <source>
        <dbReference type="ARBA" id="ARBA00011905"/>
    </source>
</evidence>
<evidence type="ECO:0000256" key="5">
    <source>
        <dbReference type="ARBA" id="ARBA00022490"/>
    </source>
</evidence>
<evidence type="ECO:0000256" key="7">
    <source>
        <dbReference type="ARBA" id="ARBA00022679"/>
    </source>
</evidence>
<comment type="subcellular location">
    <subcellularLocation>
        <location evidence="2">Cytoplasm</location>
    </subcellularLocation>
</comment>
<keyword evidence="8" id="KW-0949">S-adenosyl-L-methionine</keyword>
<dbReference type="PANTHER" id="PTHR10259:SF11">
    <property type="entry name" value="THIOPURINE S-METHYLTRANSFERASE"/>
    <property type="match status" value="1"/>
</dbReference>
<dbReference type="PANTHER" id="PTHR10259">
    <property type="entry name" value="THIOPURINE S-METHYLTRANSFERASE"/>
    <property type="match status" value="1"/>
</dbReference>
<evidence type="ECO:0000256" key="3">
    <source>
        <dbReference type="ARBA" id="ARBA00008145"/>
    </source>
</evidence>
<evidence type="ECO:0000256" key="2">
    <source>
        <dbReference type="ARBA" id="ARBA00004496"/>
    </source>
</evidence>
<dbReference type="OrthoDB" id="276151at2759"/>
<name>A0A6J8A3Z3_MYTCO</name>
<evidence type="ECO:0000313" key="11">
    <source>
        <dbReference type="Proteomes" id="UP000507470"/>
    </source>
</evidence>
<accession>A0A6J8A3Z3</accession>
<dbReference type="PROSITE" id="PS51585">
    <property type="entry name" value="SAM_MT_TPMT"/>
    <property type="match status" value="2"/>
</dbReference>
<dbReference type="GO" id="GO:0008119">
    <property type="term" value="F:thiopurine S-methyltransferase activity"/>
    <property type="evidence" value="ECO:0007669"/>
    <property type="project" value="UniProtKB-EC"/>
</dbReference>
<keyword evidence="6 10" id="KW-0489">Methyltransferase</keyword>
<dbReference type="InterPro" id="IPR029063">
    <property type="entry name" value="SAM-dependent_MTases_sf"/>
</dbReference>
<protein>
    <recommendedName>
        <fullName evidence="4">thiopurine S-methyltransferase</fullName>
        <ecNumber evidence="4">2.1.1.67</ecNumber>
    </recommendedName>
</protein>
<evidence type="ECO:0000256" key="1">
    <source>
        <dbReference type="ARBA" id="ARBA00000903"/>
    </source>
</evidence>
<evidence type="ECO:0000256" key="9">
    <source>
        <dbReference type="SAM" id="MobiDB-lite"/>
    </source>
</evidence>
<sequence length="444" mass="51167">MFTKHVDKLLNNREKVKTFVPLCGKAVEMKWLWDKGHEVVGVECGEEALKEFFEENKIGYSIVEIPELKGKVYKSDDGRIRLYCCDFYLFNAAIESGFGAVWDSGALNAINLMDQEKYVAIIKSLMGNKCVNLTVIDDATDWEIPVNFDKMRTWFKDEFSVEASDYVKADEKLQSFVDFRYVNALINWCLTEQKTMYRRSERKRTQTSRANSGHATAAVKKAKHQHSDVSIEREDHMTVDKWTKLWKEDKTNHTPKLCTMFTKHVDKLINSRERVKTFVPLCGKAVEIKWLWDKGHEVVGVNCGDKALKEFFEENKIGYSVVNIPAVKGKLYKSEDGRIRLYCCDFYQFNSAIESGFGAVWDHSGSLIAVDLAEQEKYVDIIKSLMGEKCVNLTVLDELSVNYDKIRTWFTDGFRVEASDHAKADRNLKSFGIKGHQLYTIFKI</sequence>
<evidence type="ECO:0000313" key="10">
    <source>
        <dbReference type="EMBL" id="CAC5361198.1"/>
    </source>
</evidence>
<dbReference type="FunFam" id="3.40.50.150:FF:000101">
    <property type="entry name" value="Thiopurine S-methyltransferase"/>
    <property type="match status" value="2"/>
</dbReference>
<dbReference type="Gene3D" id="3.40.50.150">
    <property type="entry name" value="Vaccinia Virus protein VP39"/>
    <property type="match status" value="2"/>
</dbReference>
<evidence type="ECO:0000256" key="6">
    <source>
        <dbReference type="ARBA" id="ARBA00022603"/>
    </source>
</evidence>
<dbReference type="EC" id="2.1.1.67" evidence="4"/>
<dbReference type="SUPFAM" id="SSF53335">
    <property type="entry name" value="S-adenosyl-L-methionine-dependent methyltransferases"/>
    <property type="match status" value="2"/>
</dbReference>
<evidence type="ECO:0000256" key="8">
    <source>
        <dbReference type="ARBA" id="ARBA00022691"/>
    </source>
</evidence>
<keyword evidence="5" id="KW-0963">Cytoplasm</keyword>
<keyword evidence="11" id="KW-1185">Reference proteome</keyword>
<dbReference type="GO" id="GO:0005737">
    <property type="term" value="C:cytoplasm"/>
    <property type="evidence" value="ECO:0007669"/>
    <property type="project" value="UniProtKB-SubCell"/>
</dbReference>
<dbReference type="Pfam" id="PF05724">
    <property type="entry name" value="TPMT"/>
    <property type="match status" value="2"/>
</dbReference>
<comment type="catalytic activity">
    <reaction evidence="1">
        <text>S-adenosyl-L-methionine + a thiopurine = S-adenosyl-L-homocysteine + a thiopurine S-methylether.</text>
        <dbReference type="EC" id="2.1.1.67"/>
    </reaction>
</comment>
<dbReference type="InterPro" id="IPR008854">
    <property type="entry name" value="TPMT"/>
</dbReference>
<reference evidence="10 11" key="1">
    <citation type="submission" date="2020-06" db="EMBL/GenBank/DDBJ databases">
        <authorList>
            <person name="Li R."/>
            <person name="Bekaert M."/>
        </authorList>
    </citation>
    <scope>NUCLEOTIDE SEQUENCE [LARGE SCALE GENOMIC DNA]</scope>
    <source>
        <strain evidence="11">wild</strain>
    </source>
</reference>
<dbReference type="GO" id="GO:0032259">
    <property type="term" value="P:methylation"/>
    <property type="evidence" value="ECO:0007669"/>
    <property type="project" value="UniProtKB-KW"/>
</dbReference>
<organism evidence="10 11">
    <name type="scientific">Mytilus coruscus</name>
    <name type="common">Sea mussel</name>
    <dbReference type="NCBI Taxonomy" id="42192"/>
    <lineage>
        <taxon>Eukaryota</taxon>
        <taxon>Metazoa</taxon>
        <taxon>Spiralia</taxon>
        <taxon>Lophotrochozoa</taxon>
        <taxon>Mollusca</taxon>
        <taxon>Bivalvia</taxon>
        <taxon>Autobranchia</taxon>
        <taxon>Pteriomorphia</taxon>
        <taxon>Mytilida</taxon>
        <taxon>Mytiloidea</taxon>
        <taxon>Mytilidae</taxon>
        <taxon>Mytilinae</taxon>
        <taxon>Mytilus</taxon>
    </lineage>
</organism>
<proteinExistence type="inferred from homology"/>
<dbReference type="EMBL" id="CACVKT020000584">
    <property type="protein sequence ID" value="CAC5361198.1"/>
    <property type="molecule type" value="Genomic_DNA"/>
</dbReference>
<keyword evidence="7 10" id="KW-0808">Transferase</keyword>